<accession>K1W2N6</accession>
<dbReference type="EMBL" id="AMBO01000268">
    <property type="protein sequence ID" value="EKD03138.1"/>
    <property type="molecule type" value="Genomic_DNA"/>
</dbReference>
<dbReference type="Proteomes" id="UP000006757">
    <property type="component" value="Unassembled WGS sequence"/>
</dbReference>
<evidence type="ECO:0000313" key="1">
    <source>
        <dbReference type="EMBL" id="EKD03138.1"/>
    </source>
</evidence>
<keyword evidence="2" id="KW-1185">Reference proteome</keyword>
<sequence length="622" mass="71220">MIDHEFFPHIIDLVFAFAPFESLVVMSAVGCAWRYRALAQLDHLHINMNDETYSYPFRIPFTDAIRHCRFLDIDTGSHGVYYMVKLWPIQALAPHFDTLRVRDSTYLDKPRWLPNARRVVFSAFQAPSRDNLPRFEPGPRFGGWYDMGNPSLHRRSPTPTLSSQLKKVILILFGDGVCPHCIISLLDEASDISVPVTLVIDATIRIWHAFRPYKVEGNSLVKIEDNRKHTKSGVNVMSHEEYRSLVGAADYDLETNWETPPHWRCLAGQVVHRRSRCCPPHLKTRHPPDVETSSPHLSLVILTSSSTIHIIKSTMLHHAFYPHIVDLIFKFAPCESLAVMRAVCSEWRQRALFHMKHLQIDFSSNSYGFPVPVPLAKVAKQCQVLDIGVGTPTWDSRLYNKPDPLSRLQALHELPNPLKTLRLKAPYLDRPRWLPPARSVVFYEFGSTIYYPAPNFEPGARTGAWETMDKLVINHRETSYSSCNDRDKNGTTRCLLSQLKQIVIILHGDGICTHCLFKLLDEALDGDIPVLIVGHETLRRRGQFKPYIVEGHALVQRQDLRKDIRPGVEALTHEEYCELVGRREYDVETSWTVPVPYQTFDLPDNLCSKREVVESLTQILGV</sequence>
<name>K1W2N6_TRIAC</name>
<proteinExistence type="predicted"/>
<dbReference type="HOGENOM" id="CLU_439529_0_0_1"/>
<gene>
    <name evidence="1" type="ORF">A1Q2_02587</name>
</gene>
<reference evidence="1 2" key="1">
    <citation type="journal article" date="2012" name="Eukaryot. Cell">
        <title>Genome sequence of the Trichosporon asahii environmental strain CBS 8904.</title>
        <authorList>
            <person name="Yang R.Y."/>
            <person name="Li H.T."/>
            <person name="Zhu H."/>
            <person name="Zhou G.P."/>
            <person name="Wang M."/>
            <person name="Wang L."/>
        </authorList>
    </citation>
    <scope>NUCLEOTIDE SEQUENCE [LARGE SCALE GENOMIC DNA]</scope>
    <source>
        <strain evidence="1 2">CBS 8904</strain>
    </source>
</reference>
<dbReference type="AlphaFoldDB" id="K1W2N6"/>
<comment type="caution">
    <text evidence="1">The sequence shown here is derived from an EMBL/GenBank/DDBJ whole genome shotgun (WGS) entry which is preliminary data.</text>
</comment>
<protein>
    <recommendedName>
        <fullName evidence="3">F-box domain-containing protein</fullName>
    </recommendedName>
</protein>
<dbReference type="InParanoid" id="K1W2N6"/>
<evidence type="ECO:0008006" key="3">
    <source>
        <dbReference type="Google" id="ProtNLM"/>
    </source>
</evidence>
<organism evidence="1 2">
    <name type="scientific">Trichosporon asahii var. asahii (strain CBS 8904)</name>
    <name type="common">Yeast</name>
    <dbReference type="NCBI Taxonomy" id="1220162"/>
    <lineage>
        <taxon>Eukaryota</taxon>
        <taxon>Fungi</taxon>
        <taxon>Dikarya</taxon>
        <taxon>Basidiomycota</taxon>
        <taxon>Agaricomycotina</taxon>
        <taxon>Tremellomycetes</taxon>
        <taxon>Trichosporonales</taxon>
        <taxon>Trichosporonaceae</taxon>
        <taxon>Trichosporon</taxon>
    </lineage>
</organism>
<evidence type="ECO:0000313" key="2">
    <source>
        <dbReference type="Proteomes" id="UP000006757"/>
    </source>
</evidence>